<dbReference type="Pfam" id="PF03865">
    <property type="entry name" value="ShlB"/>
    <property type="match status" value="1"/>
</dbReference>
<dbReference type="Gene3D" id="2.40.160.50">
    <property type="entry name" value="membrane protein fhac: a member of the omp85/tpsb transporter family"/>
    <property type="match status" value="1"/>
</dbReference>
<dbReference type="GO" id="GO:0046819">
    <property type="term" value="P:protein secretion by the type V secretion system"/>
    <property type="evidence" value="ECO:0007669"/>
    <property type="project" value="TreeGrafter"/>
</dbReference>
<protein>
    <recommendedName>
        <fullName evidence="7">Hemolysin activation/secretion protein</fullName>
    </recommendedName>
</protein>
<keyword evidence="3" id="KW-0998">Cell outer membrane</keyword>
<evidence type="ECO:0008006" key="7">
    <source>
        <dbReference type="Google" id="ProtNLM"/>
    </source>
</evidence>
<feature type="domain" description="Haemolysin activator HlyB C-terminal" evidence="4">
    <location>
        <begin position="280"/>
        <end position="555"/>
    </location>
</feature>
<dbReference type="Pfam" id="PF08479">
    <property type="entry name" value="POTRA_2"/>
    <property type="match status" value="1"/>
</dbReference>
<dbReference type="InterPro" id="IPR051544">
    <property type="entry name" value="TPS_OM_transporter"/>
</dbReference>
<dbReference type="InterPro" id="IPR005565">
    <property type="entry name" value="Hemolysn_activator_HlyB_C"/>
</dbReference>
<sequence length="649" mass="71582">MILPWRLRLINRLLAGLVLSLLFAGQGSAAPLPDAAATGGNESGREFVMPERPPLPTEVLVNGEASPATDASSPVPQGPKIFVRRLKLLGVEERPGSGIHVADLQALVDRLLKARLAVVDTAPTVELSETALQQELQRLIDNLQEPEMDSVPITPEALQQLVDKLRSEQEQAGLGIDELQGIAAEVARYYRHHGLILAQAYIPPQTIRDGVVTLHVVEGRLGQVQVEKPRRYTVAQLTRPFTGLLDQPVAKQRVEEALLLLSDYPGLRSFGVFRPGNEPGTTDLVVSVLEERRVEARLHADNYGSQYTGEYRIRADLVINNPFKAQDRLFAHISRTFQPDNGLYGGLGYERSAFGPRNTFGVSYLDNAYDMGGILEPFGLTGTTRMVDFYGRRQFARSHRWNSFGVLRFARKSVTLDVAEGRDTADELSVFSAEFGFDRRSVDGRSYQSGWLQFSQGLEGILGSMGGSNDPDTATANRRGGSGEYASSQFSKLSADYQYWYDIDQTHSLRLVTRGQYSADLLTSIEQFSMGGPGSVRAYANAEYLADTGYSLSLEWLLRAPGFAQWPAFAGRRWGEILQFVLFADTAQGRLNDPLASDRENVSLHGVGGGLRIYAGVFSMRIEIATPVGDETASNGRDPQYFFEFNYAL</sequence>
<keyword evidence="2" id="KW-0812">Transmembrane</keyword>
<evidence type="ECO:0000256" key="3">
    <source>
        <dbReference type="ARBA" id="ARBA00023237"/>
    </source>
</evidence>
<proteinExistence type="predicted"/>
<dbReference type="EMBL" id="UOFU01000280">
    <property type="protein sequence ID" value="VAX02618.1"/>
    <property type="molecule type" value="Genomic_DNA"/>
</dbReference>
<keyword evidence="1" id="KW-1134">Transmembrane beta strand</keyword>
<evidence type="ECO:0000256" key="2">
    <source>
        <dbReference type="ARBA" id="ARBA00022692"/>
    </source>
</evidence>
<reference evidence="6" key="1">
    <citation type="submission" date="2018-06" db="EMBL/GenBank/DDBJ databases">
        <authorList>
            <person name="Zhirakovskaya E."/>
        </authorList>
    </citation>
    <scope>NUCLEOTIDE SEQUENCE</scope>
</reference>
<dbReference type="InterPro" id="IPR013686">
    <property type="entry name" value="Polypept-transport_assoc_ShlB"/>
</dbReference>
<dbReference type="PANTHER" id="PTHR34597">
    <property type="entry name" value="SLR1661 PROTEIN"/>
    <property type="match status" value="1"/>
</dbReference>
<evidence type="ECO:0000259" key="5">
    <source>
        <dbReference type="Pfam" id="PF08479"/>
    </source>
</evidence>
<evidence type="ECO:0000313" key="6">
    <source>
        <dbReference type="EMBL" id="VAX02618.1"/>
    </source>
</evidence>
<accession>A0A3B1ATD8</accession>
<name>A0A3B1ATD8_9ZZZZ</name>
<dbReference type="AlphaFoldDB" id="A0A3B1ATD8"/>
<gene>
    <name evidence="6" type="ORF">MNBD_GAMMA20-993</name>
</gene>
<dbReference type="GO" id="GO:0008320">
    <property type="term" value="F:protein transmembrane transporter activity"/>
    <property type="evidence" value="ECO:0007669"/>
    <property type="project" value="TreeGrafter"/>
</dbReference>
<dbReference type="PANTHER" id="PTHR34597:SF3">
    <property type="entry name" value="OUTER MEMBRANE TRANSPORTER CDIB"/>
    <property type="match status" value="1"/>
</dbReference>
<dbReference type="Gene3D" id="3.10.20.310">
    <property type="entry name" value="membrane protein fhac"/>
    <property type="match status" value="1"/>
</dbReference>
<evidence type="ECO:0000259" key="4">
    <source>
        <dbReference type="Pfam" id="PF03865"/>
    </source>
</evidence>
<feature type="domain" description="Polypeptide-transport-associated ShlB-type" evidence="5">
    <location>
        <begin position="156"/>
        <end position="219"/>
    </location>
</feature>
<evidence type="ECO:0000256" key="1">
    <source>
        <dbReference type="ARBA" id="ARBA00022452"/>
    </source>
</evidence>
<organism evidence="6">
    <name type="scientific">hydrothermal vent metagenome</name>
    <dbReference type="NCBI Taxonomy" id="652676"/>
    <lineage>
        <taxon>unclassified sequences</taxon>
        <taxon>metagenomes</taxon>
        <taxon>ecological metagenomes</taxon>
    </lineage>
</organism>
<dbReference type="GO" id="GO:0098046">
    <property type="term" value="C:type V protein secretion system complex"/>
    <property type="evidence" value="ECO:0007669"/>
    <property type="project" value="TreeGrafter"/>
</dbReference>
<keyword evidence="1" id="KW-0472">Membrane</keyword>